<protein>
    <recommendedName>
        <fullName evidence="13">Cytochrome P450</fullName>
    </recommendedName>
</protein>
<name>A0A9Q0GJ06_9ROSI</name>
<dbReference type="GO" id="GO:0004497">
    <property type="term" value="F:monooxygenase activity"/>
    <property type="evidence" value="ECO:0007669"/>
    <property type="project" value="UniProtKB-KW"/>
</dbReference>
<keyword evidence="10" id="KW-1133">Transmembrane helix</keyword>
<feature type="binding site" description="axial binding residue" evidence="8">
    <location>
        <position position="451"/>
    </location>
    <ligand>
        <name>heme</name>
        <dbReference type="ChEBI" id="CHEBI:30413"/>
    </ligand>
    <ligandPart>
        <name>Fe</name>
        <dbReference type="ChEBI" id="CHEBI:18248"/>
    </ligandPart>
</feature>
<keyword evidence="10" id="KW-0812">Transmembrane</keyword>
<keyword evidence="7 9" id="KW-0503">Monooxygenase</keyword>
<evidence type="ECO:0000313" key="12">
    <source>
        <dbReference type="Proteomes" id="UP001141552"/>
    </source>
</evidence>
<dbReference type="PRINTS" id="PR00385">
    <property type="entry name" value="P450"/>
</dbReference>
<reference evidence="11" key="1">
    <citation type="submission" date="2022-02" db="EMBL/GenBank/DDBJ databases">
        <authorList>
            <person name="Henning P.M."/>
            <person name="McCubbin A.G."/>
            <person name="Shore J.S."/>
        </authorList>
    </citation>
    <scope>NUCLEOTIDE SEQUENCE</scope>
    <source>
        <strain evidence="11">F60SS</strain>
        <tissue evidence="11">Leaves</tissue>
    </source>
</reference>
<dbReference type="FunFam" id="1.10.630.10:FF:000043">
    <property type="entry name" value="Cytochrome P450 99A2"/>
    <property type="match status" value="1"/>
</dbReference>
<dbReference type="OrthoDB" id="816876at2759"/>
<proteinExistence type="inferred from homology"/>
<dbReference type="Gene3D" id="1.10.630.10">
    <property type="entry name" value="Cytochrome P450"/>
    <property type="match status" value="1"/>
</dbReference>
<dbReference type="InterPro" id="IPR001128">
    <property type="entry name" value="Cyt_P450"/>
</dbReference>
<dbReference type="SUPFAM" id="SSF48264">
    <property type="entry name" value="Cytochrome P450"/>
    <property type="match status" value="1"/>
</dbReference>
<evidence type="ECO:0000256" key="2">
    <source>
        <dbReference type="ARBA" id="ARBA00010617"/>
    </source>
</evidence>
<dbReference type="PANTHER" id="PTHR47955:SF11">
    <property type="entry name" value="4-HYDROXYPHENYLACETALDEHYDE OXIME MONOOXYGENASE"/>
    <property type="match status" value="1"/>
</dbReference>
<comment type="cofactor">
    <cofactor evidence="1 8">
        <name>heme</name>
        <dbReference type="ChEBI" id="CHEBI:30413"/>
    </cofactor>
</comment>
<evidence type="ECO:0000256" key="8">
    <source>
        <dbReference type="PIRSR" id="PIRSR602401-1"/>
    </source>
</evidence>
<organism evidence="11 12">
    <name type="scientific">Turnera subulata</name>
    <dbReference type="NCBI Taxonomy" id="218843"/>
    <lineage>
        <taxon>Eukaryota</taxon>
        <taxon>Viridiplantae</taxon>
        <taxon>Streptophyta</taxon>
        <taxon>Embryophyta</taxon>
        <taxon>Tracheophyta</taxon>
        <taxon>Spermatophyta</taxon>
        <taxon>Magnoliopsida</taxon>
        <taxon>eudicotyledons</taxon>
        <taxon>Gunneridae</taxon>
        <taxon>Pentapetalae</taxon>
        <taxon>rosids</taxon>
        <taxon>fabids</taxon>
        <taxon>Malpighiales</taxon>
        <taxon>Passifloraceae</taxon>
        <taxon>Turnera</taxon>
    </lineage>
</organism>
<dbReference type="AlphaFoldDB" id="A0A9Q0GJ06"/>
<dbReference type="Pfam" id="PF00067">
    <property type="entry name" value="p450"/>
    <property type="match status" value="1"/>
</dbReference>
<evidence type="ECO:0008006" key="13">
    <source>
        <dbReference type="Google" id="ProtNLM"/>
    </source>
</evidence>
<keyword evidence="4 8" id="KW-0479">Metal-binding</keyword>
<feature type="transmembrane region" description="Helical" evidence="10">
    <location>
        <begin position="20"/>
        <end position="37"/>
    </location>
</feature>
<reference evidence="11" key="2">
    <citation type="journal article" date="2023" name="Plants (Basel)">
        <title>Annotation of the Turnera subulata (Passifloraceae) Draft Genome Reveals the S-Locus Evolved after the Divergence of Turneroideae from Passifloroideae in a Stepwise Manner.</title>
        <authorList>
            <person name="Henning P.M."/>
            <person name="Roalson E.H."/>
            <person name="Mir W."/>
            <person name="McCubbin A.G."/>
            <person name="Shore J.S."/>
        </authorList>
    </citation>
    <scope>NUCLEOTIDE SEQUENCE</scope>
    <source>
        <strain evidence="11">F60SS</strain>
    </source>
</reference>
<evidence type="ECO:0000256" key="7">
    <source>
        <dbReference type="ARBA" id="ARBA00023033"/>
    </source>
</evidence>
<evidence type="ECO:0000313" key="11">
    <source>
        <dbReference type="EMBL" id="KAJ4850433.1"/>
    </source>
</evidence>
<sequence>MSSRNITMTTLIKALHSQWLFFSFIFFLLILSTVLLFRSRGRAKTPPGPPKLPIIGNLHQLGKWPHYSFWEMSKNYGPVMQVRLGRTTALVLSSPETSKEVMKDHDQDCCSRPPSVGPRRLSYNFLDVAFSPYADYWKEMRTLLVVELLSMKKASMFWYARNEQMEELIAFLSTAYPNPVNLTRGVFEMTDGFIGTVAFGKNYGKLEFKTELGEVISGAFEMLNSFNAEDFFPIAGKFIDRLTGVGAQRERIFSTLDGYFERIIDQHLDHRPRPEHEDIVDILLGLMRKQQTSFQLSKDHLKALCLDIFLRAIATSVTTITWAFSELLRNPRIMKKAQSEIRGKLGPNRQRVEGTDLDSLKYLECVIKETFRKHPPLPLLLPHYCTKQCKIGGYDVFPGTQLLINAYAIGRDPKHWDNPELFYPERFDNLETDYKGSHCELVPFGAGRRICPGLAMGASGVKHALANLLYGFDYELPDGMKFEEFPMEDGGGLTVCNKHDIMVIPKKHEWTSTYV</sequence>
<dbReference type="InterPro" id="IPR002401">
    <property type="entry name" value="Cyt_P450_E_grp-I"/>
</dbReference>
<accession>A0A9Q0GJ06</accession>
<evidence type="ECO:0000256" key="5">
    <source>
        <dbReference type="ARBA" id="ARBA00023002"/>
    </source>
</evidence>
<dbReference type="GO" id="GO:0020037">
    <property type="term" value="F:heme binding"/>
    <property type="evidence" value="ECO:0007669"/>
    <property type="project" value="InterPro"/>
</dbReference>
<evidence type="ECO:0000256" key="6">
    <source>
        <dbReference type="ARBA" id="ARBA00023004"/>
    </source>
</evidence>
<dbReference type="InterPro" id="IPR017972">
    <property type="entry name" value="Cyt_P450_CS"/>
</dbReference>
<evidence type="ECO:0000256" key="9">
    <source>
        <dbReference type="RuleBase" id="RU000461"/>
    </source>
</evidence>
<dbReference type="GO" id="GO:0016705">
    <property type="term" value="F:oxidoreductase activity, acting on paired donors, with incorporation or reduction of molecular oxygen"/>
    <property type="evidence" value="ECO:0007669"/>
    <property type="project" value="InterPro"/>
</dbReference>
<dbReference type="PANTHER" id="PTHR47955">
    <property type="entry name" value="CYTOCHROME P450 FAMILY 71 PROTEIN"/>
    <property type="match status" value="1"/>
</dbReference>
<keyword evidence="5 9" id="KW-0560">Oxidoreductase</keyword>
<dbReference type="Proteomes" id="UP001141552">
    <property type="component" value="Unassembled WGS sequence"/>
</dbReference>
<keyword evidence="10" id="KW-0472">Membrane</keyword>
<gene>
    <name evidence="11" type="ORF">Tsubulata_020032</name>
</gene>
<dbReference type="CDD" id="cd11072">
    <property type="entry name" value="CYP71-like"/>
    <property type="match status" value="1"/>
</dbReference>
<evidence type="ECO:0000256" key="10">
    <source>
        <dbReference type="SAM" id="Phobius"/>
    </source>
</evidence>
<evidence type="ECO:0000256" key="1">
    <source>
        <dbReference type="ARBA" id="ARBA00001971"/>
    </source>
</evidence>
<dbReference type="EMBL" id="JAKUCV010000334">
    <property type="protein sequence ID" value="KAJ4850433.1"/>
    <property type="molecule type" value="Genomic_DNA"/>
</dbReference>
<keyword evidence="3 8" id="KW-0349">Heme</keyword>
<dbReference type="PRINTS" id="PR00463">
    <property type="entry name" value="EP450I"/>
</dbReference>
<dbReference type="InterPro" id="IPR036396">
    <property type="entry name" value="Cyt_P450_sf"/>
</dbReference>
<evidence type="ECO:0000256" key="3">
    <source>
        <dbReference type="ARBA" id="ARBA00022617"/>
    </source>
</evidence>
<keyword evidence="6 8" id="KW-0408">Iron</keyword>
<evidence type="ECO:0000256" key="4">
    <source>
        <dbReference type="ARBA" id="ARBA00022723"/>
    </source>
</evidence>
<dbReference type="PROSITE" id="PS00086">
    <property type="entry name" value="CYTOCHROME_P450"/>
    <property type="match status" value="1"/>
</dbReference>
<comment type="caution">
    <text evidence="11">The sequence shown here is derived from an EMBL/GenBank/DDBJ whole genome shotgun (WGS) entry which is preliminary data.</text>
</comment>
<dbReference type="GO" id="GO:0005506">
    <property type="term" value="F:iron ion binding"/>
    <property type="evidence" value="ECO:0007669"/>
    <property type="project" value="InterPro"/>
</dbReference>
<comment type="similarity">
    <text evidence="2 9">Belongs to the cytochrome P450 family.</text>
</comment>
<keyword evidence="12" id="KW-1185">Reference proteome</keyword>